<keyword evidence="1" id="KW-0472">Membrane</keyword>
<keyword evidence="1" id="KW-1133">Transmembrane helix</keyword>
<dbReference type="STRING" id="797302.Halru_1741"/>
<dbReference type="KEGG" id="hru:Halru_1741"/>
<dbReference type="Proteomes" id="UP000010846">
    <property type="component" value="Chromosome"/>
</dbReference>
<keyword evidence="3" id="KW-1185">Reference proteome</keyword>
<name>L0IEH1_HALRX</name>
<dbReference type="RefSeq" id="WP_015300977.1">
    <property type="nucleotide sequence ID" value="NC_019964.1"/>
</dbReference>
<dbReference type="HOGENOM" id="CLU_218567_0_0_2"/>
<sequence>MTDLLYEFEEEAIPPVVALAAAALAGVFALGFVYKLLTVVVL</sequence>
<proteinExistence type="predicted"/>
<protein>
    <submittedName>
        <fullName evidence="2">Uncharacterized protein</fullName>
    </submittedName>
</protein>
<dbReference type="AlphaFoldDB" id="L0IEH1"/>
<accession>L0IEH1</accession>
<dbReference type="GeneID" id="80458368"/>
<dbReference type="EMBL" id="CP003050">
    <property type="protein sequence ID" value="AGB16342.1"/>
    <property type="molecule type" value="Genomic_DNA"/>
</dbReference>
<keyword evidence="1" id="KW-0812">Transmembrane</keyword>
<evidence type="ECO:0000256" key="1">
    <source>
        <dbReference type="SAM" id="Phobius"/>
    </source>
</evidence>
<gene>
    <name evidence="2" type="ordered locus">Halru_1741</name>
</gene>
<evidence type="ECO:0000313" key="3">
    <source>
        <dbReference type="Proteomes" id="UP000010846"/>
    </source>
</evidence>
<feature type="transmembrane region" description="Helical" evidence="1">
    <location>
        <begin position="12"/>
        <end position="37"/>
    </location>
</feature>
<organism evidence="2 3">
    <name type="scientific">Halovivax ruber (strain DSM 18193 / JCM 13892 / XH-70)</name>
    <dbReference type="NCBI Taxonomy" id="797302"/>
    <lineage>
        <taxon>Archaea</taxon>
        <taxon>Methanobacteriati</taxon>
        <taxon>Methanobacteriota</taxon>
        <taxon>Stenosarchaea group</taxon>
        <taxon>Halobacteria</taxon>
        <taxon>Halobacteriales</taxon>
        <taxon>Natrialbaceae</taxon>
        <taxon>Halovivax</taxon>
    </lineage>
</organism>
<reference evidence="2" key="1">
    <citation type="submission" date="2011-09" db="EMBL/GenBank/DDBJ databases">
        <title>Complete sequence of Halovivax ruber XH-70.</title>
        <authorList>
            <consortium name="US DOE Joint Genome Institute"/>
            <person name="Lucas S."/>
            <person name="Han J."/>
            <person name="Lapidus A."/>
            <person name="Cheng J.-F."/>
            <person name="Goodwin L."/>
            <person name="Pitluck S."/>
            <person name="Peters L."/>
            <person name="Mikhailova N."/>
            <person name="Davenport K."/>
            <person name="Detter J.C."/>
            <person name="Han C."/>
            <person name="Tapia R."/>
            <person name="Land M."/>
            <person name="Hauser L."/>
            <person name="Kyrpides N."/>
            <person name="Ivanova N."/>
            <person name="Pagani I."/>
            <person name="Sproer C."/>
            <person name="Anderson I."/>
            <person name="Woyke T."/>
        </authorList>
    </citation>
    <scope>NUCLEOTIDE SEQUENCE</scope>
    <source>
        <strain evidence="2">XH-70</strain>
    </source>
</reference>
<evidence type="ECO:0000313" key="2">
    <source>
        <dbReference type="EMBL" id="AGB16342.1"/>
    </source>
</evidence>